<dbReference type="GO" id="GO:0035267">
    <property type="term" value="C:NuA4 histone acetyltransferase complex"/>
    <property type="evidence" value="ECO:0007669"/>
    <property type="project" value="TreeGrafter"/>
</dbReference>
<sequence>MSTSVISTLNQSGETSTITAPSNNNNRTAEWDVKMEIEFFRSVMKHRPVGIHRHFHMVNVYRDFNANSKVKCTIPELWERFGSYFNLAKLEELDREFDEEADEDSAYVEFSLPMDEYEYYNLIEQNRKAGSSRGASPSPAPSKKGGGRTKEPSRSPSNSSLESSPELEDNTPNKKRRTRTTTRKSDVVEFNSATTSTTTTKRGGRSRKASDAVATSSGTSKRGGRKKKQ</sequence>
<evidence type="ECO:0000256" key="5">
    <source>
        <dbReference type="ARBA" id="ARBA00023163"/>
    </source>
</evidence>
<feature type="region of interest" description="Disordered" evidence="7">
    <location>
        <begin position="128"/>
        <end position="229"/>
    </location>
</feature>
<feature type="compositionally biased region" description="Basic residues" evidence="7">
    <location>
        <begin position="173"/>
        <end position="182"/>
    </location>
</feature>
<evidence type="ECO:0000256" key="1">
    <source>
        <dbReference type="ARBA" id="ARBA00004123"/>
    </source>
</evidence>
<evidence type="ECO:0000313" key="8">
    <source>
        <dbReference type="EMBL" id="CAG8662225.1"/>
    </source>
</evidence>
<dbReference type="AlphaFoldDB" id="A0A9N9E2I5"/>
<dbReference type="GO" id="GO:0005634">
    <property type="term" value="C:nucleus"/>
    <property type="evidence" value="ECO:0007669"/>
    <property type="project" value="UniProtKB-SubCell"/>
</dbReference>
<proteinExistence type="inferred from homology"/>
<evidence type="ECO:0000256" key="6">
    <source>
        <dbReference type="ARBA" id="ARBA00023242"/>
    </source>
</evidence>
<feature type="compositionally biased region" description="Low complexity" evidence="7">
    <location>
        <begin position="154"/>
        <end position="164"/>
    </location>
</feature>
<comment type="similarity">
    <text evidence="2">Belongs to the EAF7 family.</text>
</comment>
<dbReference type="OrthoDB" id="5595141at2759"/>
<evidence type="ECO:0000256" key="4">
    <source>
        <dbReference type="ARBA" id="ARBA00023015"/>
    </source>
</evidence>
<dbReference type="Proteomes" id="UP000789405">
    <property type="component" value="Unassembled WGS sequence"/>
</dbReference>
<keyword evidence="6" id="KW-0539">Nucleus</keyword>
<dbReference type="GO" id="GO:0006357">
    <property type="term" value="P:regulation of transcription by RNA polymerase II"/>
    <property type="evidence" value="ECO:0007669"/>
    <property type="project" value="TreeGrafter"/>
</dbReference>
<dbReference type="InterPro" id="IPR012423">
    <property type="entry name" value="Eaf7/MRGBP"/>
</dbReference>
<comment type="subcellular location">
    <subcellularLocation>
        <location evidence="1">Nucleus</location>
    </subcellularLocation>
</comment>
<keyword evidence="9" id="KW-1185">Reference proteome</keyword>
<evidence type="ECO:0000313" key="9">
    <source>
        <dbReference type="Proteomes" id="UP000789405"/>
    </source>
</evidence>
<evidence type="ECO:0000256" key="7">
    <source>
        <dbReference type="SAM" id="MobiDB-lite"/>
    </source>
</evidence>
<dbReference type="EMBL" id="CAJVPY010006408">
    <property type="protein sequence ID" value="CAG8662225.1"/>
    <property type="molecule type" value="Genomic_DNA"/>
</dbReference>
<reference evidence="8" key="1">
    <citation type="submission" date="2021-06" db="EMBL/GenBank/DDBJ databases">
        <authorList>
            <person name="Kallberg Y."/>
            <person name="Tangrot J."/>
            <person name="Rosling A."/>
        </authorList>
    </citation>
    <scope>NUCLEOTIDE SEQUENCE</scope>
    <source>
        <strain evidence="8">MA453B</strain>
    </source>
</reference>
<dbReference type="Pfam" id="PF07904">
    <property type="entry name" value="Eaf7"/>
    <property type="match status" value="1"/>
</dbReference>
<feature type="compositionally biased region" description="Low complexity" evidence="7">
    <location>
        <begin position="128"/>
        <end position="143"/>
    </location>
</feature>
<comment type="caution">
    <text evidence="8">The sequence shown here is derived from an EMBL/GenBank/DDBJ whole genome shotgun (WGS) entry which is preliminary data.</text>
</comment>
<dbReference type="PANTHER" id="PTHR13581:SF5">
    <property type="entry name" value="MRG_MORF4L-BINDING PROTEIN"/>
    <property type="match status" value="1"/>
</dbReference>
<dbReference type="PANTHER" id="PTHR13581">
    <property type="entry name" value="MRG-BINDING PROTEIN"/>
    <property type="match status" value="1"/>
</dbReference>
<evidence type="ECO:0000256" key="2">
    <source>
        <dbReference type="ARBA" id="ARBA00007117"/>
    </source>
</evidence>
<keyword evidence="3" id="KW-0156">Chromatin regulator</keyword>
<feature type="compositionally biased region" description="Low complexity" evidence="7">
    <location>
        <begin position="192"/>
        <end position="201"/>
    </location>
</feature>
<gene>
    <name evidence="8" type="ORF">DERYTH_LOCUS10775</name>
</gene>
<accession>A0A9N9E2I5</accession>
<keyword evidence="5" id="KW-0804">Transcription</keyword>
<dbReference type="GO" id="GO:0006325">
    <property type="term" value="P:chromatin organization"/>
    <property type="evidence" value="ECO:0007669"/>
    <property type="project" value="UniProtKB-KW"/>
</dbReference>
<keyword evidence="4" id="KW-0805">Transcription regulation</keyword>
<feature type="region of interest" description="Disordered" evidence="7">
    <location>
        <begin position="1"/>
        <end position="25"/>
    </location>
</feature>
<name>A0A9N9E2I5_9GLOM</name>
<evidence type="ECO:0000256" key="3">
    <source>
        <dbReference type="ARBA" id="ARBA00022853"/>
    </source>
</evidence>
<protein>
    <submittedName>
        <fullName evidence="8">8646_t:CDS:1</fullName>
    </submittedName>
</protein>
<organism evidence="8 9">
    <name type="scientific">Dentiscutata erythropus</name>
    <dbReference type="NCBI Taxonomy" id="1348616"/>
    <lineage>
        <taxon>Eukaryota</taxon>
        <taxon>Fungi</taxon>
        <taxon>Fungi incertae sedis</taxon>
        <taxon>Mucoromycota</taxon>
        <taxon>Glomeromycotina</taxon>
        <taxon>Glomeromycetes</taxon>
        <taxon>Diversisporales</taxon>
        <taxon>Gigasporaceae</taxon>
        <taxon>Dentiscutata</taxon>
    </lineage>
</organism>